<gene>
    <name evidence="1" type="ORF">B4088_5444</name>
</gene>
<sequence>MKKWARVGMTFEVDKNLWAQDQEIAVMDAFSDNRARLDGETYFPEQADENDGNEDDLDLEGVVTIVGGSPSKNKTLQKSDVITKWARVGMTIVVNDELWKESQSKAIANAFFTGNVVLDGDTYFPEEADENDGTEDDMDLSGTIKFAENEKISVGCFK</sequence>
<name>A0A164LDJ6_BACCE</name>
<dbReference type="RefSeq" id="WP_063262960.1">
    <property type="nucleotide sequence ID" value="NZ_LJKE01000104.1"/>
</dbReference>
<dbReference type="Proteomes" id="UP000076482">
    <property type="component" value="Unassembled WGS sequence"/>
</dbReference>
<dbReference type="PATRIC" id="fig|1396.535.peg.6013"/>
<evidence type="ECO:0000313" key="1">
    <source>
        <dbReference type="EMBL" id="KZD55699.1"/>
    </source>
</evidence>
<dbReference type="AlphaFoldDB" id="A0A164LDJ6"/>
<proteinExistence type="predicted"/>
<accession>A0A164LDJ6</accession>
<evidence type="ECO:0000313" key="2">
    <source>
        <dbReference type="Proteomes" id="UP000076482"/>
    </source>
</evidence>
<comment type="caution">
    <text evidence="1">The sequence shown here is derived from an EMBL/GenBank/DDBJ whole genome shotgun (WGS) entry which is preliminary data.</text>
</comment>
<reference evidence="1 2" key="1">
    <citation type="submission" date="2015-09" db="EMBL/GenBank/DDBJ databases">
        <title>Bacillus cereus food isolates.</title>
        <authorList>
            <person name="Boekhorst J."/>
        </authorList>
    </citation>
    <scope>NUCLEOTIDE SEQUENCE [LARGE SCALE GENOMIC DNA]</scope>
    <source>
        <strain evidence="1 2">B4088</strain>
    </source>
</reference>
<organism evidence="1 2">
    <name type="scientific">Bacillus cereus</name>
    <dbReference type="NCBI Taxonomy" id="1396"/>
    <lineage>
        <taxon>Bacteria</taxon>
        <taxon>Bacillati</taxon>
        <taxon>Bacillota</taxon>
        <taxon>Bacilli</taxon>
        <taxon>Bacillales</taxon>
        <taxon>Bacillaceae</taxon>
        <taxon>Bacillus</taxon>
        <taxon>Bacillus cereus group</taxon>
    </lineage>
</organism>
<protein>
    <submittedName>
        <fullName evidence="1">Uncharacterized protein</fullName>
    </submittedName>
</protein>
<dbReference type="EMBL" id="LJKE01000104">
    <property type="protein sequence ID" value="KZD55699.1"/>
    <property type="molecule type" value="Genomic_DNA"/>
</dbReference>